<dbReference type="AlphaFoldDB" id="A0AAN5CJR5"/>
<dbReference type="PANTHER" id="PTHR46706">
    <property type="entry name" value="PROTEIN QUA-1-RELATED"/>
    <property type="match status" value="1"/>
</dbReference>
<dbReference type="PANTHER" id="PTHR46706:SF12">
    <property type="entry name" value="PROTEIN QUA-1-RELATED"/>
    <property type="match status" value="1"/>
</dbReference>
<organism evidence="2 3">
    <name type="scientific">Pristionchus mayeri</name>
    <dbReference type="NCBI Taxonomy" id="1317129"/>
    <lineage>
        <taxon>Eukaryota</taxon>
        <taxon>Metazoa</taxon>
        <taxon>Ecdysozoa</taxon>
        <taxon>Nematoda</taxon>
        <taxon>Chromadorea</taxon>
        <taxon>Rhabditida</taxon>
        <taxon>Rhabditina</taxon>
        <taxon>Diplogasteromorpha</taxon>
        <taxon>Diplogasteroidea</taxon>
        <taxon>Neodiplogasteridae</taxon>
        <taxon>Pristionchus</taxon>
    </lineage>
</organism>
<keyword evidence="3" id="KW-1185">Reference proteome</keyword>
<accession>A0AAN5CJR5</accession>
<protein>
    <submittedName>
        <fullName evidence="2">Uncharacterized protein</fullName>
    </submittedName>
</protein>
<feature type="non-terminal residue" evidence="2">
    <location>
        <position position="126"/>
    </location>
</feature>
<comment type="caution">
    <text evidence="2">The sequence shown here is derived from an EMBL/GenBank/DDBJ whole genome shotgun (WGS) entry which is preliminary data.</text>
</comment>
<evidence type="ECO:0000313" key="2">
    <source>
        <dbReference type="EMBL" id="GMR45640.1"/>
    </source>
</evidence>
<evidence type="ECO:0000256" key="1">
    <source>
        <dbReference type="ARBA" id="ARBA00022473"/>
    </source>
</evidence>
<proteinExistence type="predicted"/>
<dbReference type="Proteomes" id="UP001328107">
    <property type="component" value="Unassembled WGS sequence"/>
</dbReference>
<sequence length="126" mass="13489">MRAGIESMPPFGAEDSRFYRPQTAMCEPAANSAACPAINQWVGGIAPLLNVSTFQTTLQCCAFDGLLQSEDRGIAALHRGQMAVGGEVFVAGRQVAFDYIANLAKTVTVDGTLQYDVAIRRMSCPD</sequence>
<name>A0AAN5CJR5_9BILA</name>
<dbReference type="InterPro" id="IPR052140">
    <property type="entry name" value="Dev_Signal_Hedgehog-like"/>
</dbReference>
<reference evidence="3" key="1">
    <citation type="submission" date="2022-10" db="EMBL/GenBank/DDBJ databases">
        <title>Genome assembly of Pristionchus species.</title>
        <authorList>
            <person name="Yoshida K."/>
            <person name="Sommer R.J."/>
        </authorList>
    </citation>
    <scope>NUCLEOTIDE SEQUENCE [LARGE SCALE GENOMIC DNA]</scope>
    <source>
        <strain evidence="3">RS5460</strain>
    </source>
</reference>
<dbReference type="EMBL" id="BTRK01000004">
    <property type="protein sequence ID" value="GMR45640.1"/>
    <property type="molecule type" value="Genomic_DNA"/>
</dbReference>
<evidence type="ECO:0000313" key="3">
    <source>
        <dbReference type="Proteomes" id="UP001328107"/>
    </source>
</evidence>
<keyword evidence="1" id="KW-0217">Developmental protein</keyword>
<gene>
    <name evidence="2" type="ORF">PMAYCL1PPCAC_15835</name>
</gene>